<dbReference type="Proteomes" id="UP000823613">
    <property type="component" value="Unassembled WGS sequence"/>
</dbReference>
<keyword evidence="3 4" id="KW-0732">Signal</keyword>
<protein>
    <submittedName>
        <fullName evidence="5">Extracellular solute-binding protein</fullName>
    </submittedName>
</protein>
<dbReference type="EMBL" id="JADIMY010000126">
    <property type="protein sequence ID" value="MBO8428206.1"/>
    <property type="molecule type" value="Genomic_DNA"/>
</dbReference>
<comment type="similarity">
    <text evidence="1">Belongs to the bacterial solute-binding protein 1 family.</text>
</comment>
<evidence type="ECO:0000256" key="2">
    <source>
        <dbReference type="ARBA" id="ARBA00022448"/>
    </source>
</evidence>
<accession>A0A9D9DKP7</accession>
<dbReference type="PANTHER" id="PTHR30061">
    <property type="entry name" value="MALTOSE-BINDING PERIPLASMIC PROTEIN"/>
    <property type="match status" value="1"/>
</dbReference>
<reference evidence="5" key="1">
    <citation type="submission" date="2020-10" db="EMBL/GenBank/DDBJ databases">
        <authorList>
            <person name="Gilroy R."/>
        </authorList>
    </citation>
    <scope>NUCLEOTIDE SEQUENCE</scope>
    <source>
        <strain evidence="5">11159</strain>
    </source>
</reference>
<comment type="caution">
    <text evidence="5">The sequence shown here is derived from an EMBL/GenBank/DDBJ whole genome shotgun (WGS) entry which is preliminary data.</text>
</comment>
<evidence type="ECO:0000313" key="5">
    <source>
        <dbReference type="EMBL" id="MBO8428206.1"/>
    </source>
</evidence>
<dbReference type="GO" id="GO:0042956">
    <property type="term" value="P:maltodextrin transmembrane transport"/>
    <property type="evidence" value="ECO:0007669"/>
    <property type="project" value="TreeGrafter"/>
</dbReference>
<reference evidence="5" key="2">
    <citation type="journal article" date="2021" name="PeerJ">
        <title>Extensive microbial diversity within the chicken gut microbiome revealed by metagenomics and culture.</title>
        <authorList>
            <person name="Gilroy R."/>
            <person name="Ravi A."/>
            <person name="Getino M."/>
            <person name="Pursley I."/>
            <person name="Horton D.L."/>
            <person name="Alikhan N.F."/>
            <person name="Baker D."/>
            <person name="Gharbi K."/>
            <person name="Hall N."/>
            <person name="Watson M."/>
            <person name="Adriaenssens E.M."/>
            <person name="Foster-Nyarko E."/>
            <person name="Jarju S."/>
            <person name="Secka A."/>
            <person name="Antonio M."/>
            <person name="Oren A."/>
            <person name="Chaudhuri R.R."/>
            <person name="La Ragione R."/>
            <person name="Hildebrand F."/>
            <person name="Pallen M.J."/>
        </authorList>
    </citation>
    <scope>NUCLEOTIDE SEQUENCE</scope>
    <source>
        <strain evidence="5">11159</strain>
    </source>
</reference>
<dbReference type="AlphaFoldDB" id="A0A9D9DKP7"/>
<evidence type="ECO:0000256" key="1">
    <source>
        <dbReference type="ARBA" id="ARBA00008520"/>
    </source>
</evidence>
<keyword evidence="2" id="KW-0813">Transport</keyword>
<dbReference type="PANTHER" id="PTHR30061:SF50">
    <property type="entry name" value="MALTOSE_MALTODEXTRIN-BINDING PERIPLASMIC PROTEIN"/>
    <property type="match status" value="1"/>
</dbReference>
<name>A0A9D9DKP7_9BACL</name>
<dbReference type="GO" id="GO:0055052">
    <property type="term" value="C:ATP-binding cassette (ABC) transporter complex, substrate-binding subunit-containing"/>
    <property type="evidence" value="ECO:0007669"/>
    <property type="project" value="TreeGrafter"/>
</dbReference>
<evidence type="ECO:0000256" key="3">
    <source>
        <dbReference type="ARBA" id="ARBA00022729"/>
    </source>
</evidence>
<dbReference type="GO" id="GO:1901982">
    <property type="term" value="F:maltose binding"/>
    <property type="evidence" value="ECO:0007669"/>
    <property type="project" value="TreeGrafter"/>
</dbReference>
<organism evidence="5 6">
    <name type="scientific">Candidatus Onthovivens merdipullorum</name>
    <dbReference type="NCBI Taxonomy" id="2840889"/>
    <lineage>
        <taxon>Bacteria</taxon>
        <taxon>Bacillati</taxon>
        <taxon>Bacillota</taxon>
        <taxon>Bacilli</taxon>
        <taxon>Bacillales</taxon>
        <taxon>Candidatus Onthovivens</taxon>
    </lineage>
</organism>
<evidence type="ECO:0000313" key="6">
    <source>
        <dbReference type="Proteomes" id="UP000823613"/>
    </source>
</evidence>
<feature type="signal peptide" evidence="4">
    <location>
        <begin position="1"/>
        <end position="23"/>
    </location>
</feature>
<gene>
    <name evidence="5" type="ORF">IAC58_06665</name>
</gene>
<dbReference type="SUPFAM" id="SSF53850">
    <property type="entry name" value="Periplasmic binding protein-like II"/>
    <property type="match status" value="1"/>
</dbReference>
<dbReference type="Pfam" id="PF13416">
    <property type="entry name" value="SBP_bac_8"/>
    <property type="match status" value="1"/>
</dbReference>
<feature type="chain" id="PRO_5038999059" evidence="4">
    <location>
        <begin position="24"/>
        <end position="428"/>
    </location>
</feature>
<proteinExistence type="inferred from homology"/>
<dbReference type="GO" id="GO:0015768">
    <property type="term" value="P:maltose transport"/>
    <property type="evidence" value="ECO:0007669"/>
    <property type="project" value="TreeGrafter"/>
</dbReference>
<sequence length="428" mass="46326">MKKNFKLLTVSAAILLGIGGLTSCNHDGNGDDPNTIVVAGPGAQQTLIEELISDFKKQNEEANNYNWVFRDMGEDQVEAQVPDPAAGPEIFHFASDKLANLFKLNMLQGIDKDSETGKWISENNTETGVAFADFAGKYYGYPYAQDNTYVLFYDKSVLTEEDVSTWENLTAKLKTLSDSSEEEATYQIAYPYSTAFYGAGIMFTFGSRYQVEYNQTTGALTNVTADFNDPVKGVKAGKAFIEIGTNPYVLDGGDVIPTSSGNEHVVASVTGTWNINKITAELGDDYAVAKLPTITIDGETQTLGSFLGAKLMGVNSAAIGNDITKTELCNAFCQFATSAEAQSRRHELYGTGGTNIEFRDSDAFKNDLAQVAVANQEATNTMVLQTNVPGKLWDAFTTLGTDIKAGKTTEANLLEKLTIANNAIQTSR</sequence>
<dbReference type="PROSITE" id="PS51257">
    <property type="entry name" value="PROKAR_LIPOPROTEIN"/>
    <property type="match status" value="1"/>
</dbReference>
<dbReference type="Gene3D" id="3.40.190.10">
    <property type="entry name" value="Periplasmic binding protein-like II"/>
    <property type="match status" value="2"/>
</dbReference>
<evidence type="ECO:0000256" key="4">
    <source>
        <dbReference type="SAM" id="SignalP"/>
    </source>
</evidence>
<dbReference type="InterPro" id="IPR006059">
    <property type="entry name" value="SBP"/>
</dbReference>